<keyword evidence="3" id="KW-1185">Reference proteome</keyword>
<evidence type="ECO:0000313" key="2">
    <source>
        <dbReference type="EMBL" id="QIR13981.1"/>
    </source>
</evidence>
<gene>
    <name evidence="2" type="ORF">HBH39_05255</name>
</gene>
<keyword evidence="2" id="KW-0966">Cell projection</keyword>
<organism evidence="2 3">
    <name type="scientific">Shewanella aestuarii</name>
    <dbReference type="NCBI Taxonomy" id="1028752"/>
    <lineage>
        <taxon>Bacteria</taxon>
        <taxon>Pseudomonadati</taxon>
        <taxon>Pseudomonadota</taxon>
        <taxon>Gammaproteobacteria</taxon>
        <taxon>Alteromonadales</taxon>
        <taxon>Shewanellaceae</taxon>
        <taxon>Shewanella</taxon>
    </lineage>
</organism>
<keyword evidence="2" id="KW-0282">Flagellum</keyword>
<evidence type="ECO:0000313" key="3">
    <source>
        <dbReference type="Proteomes" id="UP000502608"/>
    </source>
</evidence>
<dbReference type="EMBL" id="CP050313">
    <property type="protein sequence ID" value="QIR13981.1"/>
    <property type="molecule type" value="Genomic_DNA"/>
</dbReference>
<proteinExistence type="predicted"/>
<dbReference type="Proteomes" id="UP000502608">
    <property type="component" value="Chromosome"/>
</dbReference>
<sequence>MSELDSINQLIINLFSEIESIPAENEKSDNLVSNLHELFQKRQLFIEKIINNELSVDEKALREQIDLTNQFSNRAQAISQNRKDLLSIGKSNKRKIQVYKTIDSDR</sequence>
<dbReference type="PROSITE" id="PS51207">
    <property type="entry name" value="PXA"/>
    <property type="match status" value="1"/>
</dbReference>
<feature type="domain" description="PXA" evidence="1">
    <location>
        <begin position="1"/>
        <end position="19"/>
    </location>
</feature>
<accession>A0A6G9QJD7</accession>
<name>A0A6G9QJD7_9GAMM</name>
<reference evidence="2 3" key="1">
    <citation type="submission" date="2020-03" db="EMBL/GenBank/DDBJ databases">
        <title>Complete genome sequence of Shewanella sp.</title>
        <authorList>
            <person name="Kim Y.-S."/>
            <person name="Kim S.-J."/>
            <person name="Jung H.-K."/>
            <person name="Kim K.-H."/>
        </authorList>
    </citation>
    <scope>NUCLEOTIDE SEQUENCE [LARGE SCALE GENOMIC DNA]</scope>
    <source>
        <strain evidence="2 3">PN3F2</strain>
    </source>
</reference>
<keyword evidence="2" id="KW-0969">Cilium</keyword>
<dbReference type="KEGG" id="saes:HBH39_05255"/>
<dbReference type="RefSeq" id="WP_167676254.1">
    <property type="nucleotide sequence ID" value="NZ_CP050313.1"/>
</dbReference>
<dbReference type="AlphaFoldDB" id="A0A6G9QJD7"/>
<dbReference type="InterPro" id="IPR003114">
    <property type="entry name" value="Phox_assoc"/>
</dbReference>
<evidence type="ECO:0000259" key="1">
    <source>
        <dbReference type="PROSITE" id="PS51207"/>
    </source>
</evidence>
<protein>
    <submittedName>
        <fullName evidence="2">Flagella biosynthesis chaperone for FliD, FliT</fullName>
    </submittedName>
</protein>